<keyword evidence="2" id="KW-0132">Cell division</keyword>
<keyword evidence="1" id="KW-1133">Transmembrane helix</keyword>
<keyword evidence="1" id="KW-0472">Membrane</keyword>
<feature type="transmembrane region" description="Helical" evidence="1">
    <location>
        <begin position="6"/>
        <end position="24"/>
    </location>
</feature>
<accession>A0ABQ5MI48</accession>
<keyword evidence="3" id="KW-1185">Reference proteome</keyword>
<gene>
    <name evidence="2" type="primary">ftsQ</name>
    <name evidence="2" type="ORF">Y10_14690</name>
</gene>
<dbReference type="GO" id="GO:0051301">
    <property type="term" value="P:cell division"/>
    <property type="evidence" value="ECO:0007669"/>
    <property type="project" value="UniProtKB-KW"/>
</dbReference>
<organism evidence="2 3">
    <name type="scientific">Neptunitalea lumnitzerae</name>
    <dbReference type="NCBI Taxonomy" id="2965509"/>
    <lineage>
        <taxon>Bacteria</taxon>
        <taxon>Pseudomonadati</taxon>
        <taxon>Bacteroidota</taxon>
        <taxon>Flavobacteriia</taxon>
        <taxon>Flavobacteriales</taxon>
        <taxon>Flavobacteriaceae</taxon>
        <taxon>Neptunitalea</taxon>
    </lineage>
</organism>
<reference evidence="2" key="1">
    <citation type="submission" date="2022-07" db="EMBL/GenBank/DDBJ databases">
        <title>Taxonomy of Novel Oxalotrophic and Methylotrophic Bacteria.</title>
        <authorList>
            <person name="Sahin N."/>
            <person name="Tani A."/>
        </authorList>
    </citation>
    <scope>NUCLEOTIDE SEQUENCE</scope>
    <source>
        <strain evidence="2">Y10</strain>
    </source>
</reference>
<keyword evidence="2" id="KW-0131">Cell cycle</keyword>
<name>A0ABQ5MI48_9FLAO</name>
<evidence type="ECO:0000313" key="2">
    <source>
        <dbReference type="EMBL" id="GLB49101.1"/>
    </source>
</evidence>
<protein>
    <submittedName>
        <fullName evidence="2">Cell division protein FtsQ</fullName>
    </submittedName>
</protein>
<dbReference type="RefSeq" id="WP_281764714.1">
    <property type="nucleotide sequence ID" value="NZ_BRVO01000001.1"/>
</dbReference>
<sequence length="238" mass="27228">MKKVMPYIQVLSCFVIFYLLFSFASTRNDHRKIKAATIDFTGDSSLFITQEEVNKLLIQNHASVTNITKDALDLNKMEDVLLHNQMIKEAEVYVTIDGELKVHVAQRKPLARVTGSESFYIDDEGKKMPLSKNFTARVPLIKGNITQENQKEVFKILQKISSDEFLRESVVGILVNNNDFVLRLRANNFKVQLGSATELDLKIKKLKAFYQKALKDNSLDAYSWVNLKFSNQVVCTKK</sequence>
<keyword evidence="1" id="KW-0812">Transmembrane</keyword>
<evidence type="ECO:0000256" key="1">
    <source>
        <dbReference type="SAM" id="Phobius"/>
    </source>
</evidence>
<dbReference type="EMBL" id="BRVO01000001">
    <property type="protein sequence ID" value="GLB49101.1"/>
    <property type="molecule type" value="Genomic_DNA"/>
</dbReference>
<comment type="caution">
    <text evidence="2">The sequence shown here is derived from an EMBL/GenBank/DDBJ whole genome shotgun (WGS) entry which is preliminary data.</text>
</comment>
<dbReference type="Proteomes" id="UP001143543">
    <property type="component" value="Unassembled WGS sequence"/>
</dbReference>
<proteinExistence type="predicted"/>
<evidence type="ECO:0000313" key="3">
    <source>
        <dbReference type="Proteomes" id="UP001143543"/>
    </source>
</evidence>